<name>A0A9W9RTG5_PENBR</name>
<accession>A0A9W9RTG5</accession>
<reference evidence="3" key="1">
    <citation type="submission" date="2022-12" db="EMBL/GenBank/DDBJ databases">
        <authorList>
            <person name="Petersen C."/>
        </authorList>
    </citation>
    <scope>NUCLEOTIDE SEQUENCE</scope>
    <source>
        <strain evidence="3">IBT 35675</strain>
    </source>
</reference>
<evidence type="ECO:0000313" key="4">
    <source>
        <dbReference type="EMBL" id="KAJ5366168.1"/>
    </source>
</evidence>
<evidence type="ECO:0000256" key="1">
    <source>
        <dbReference type="SAM" id="Coils"/>
    </source>
</evidence>
<dbReference type="Proteomes" id="UP001148299">
    <property type="component" value="Unassembled WGS sequence"/>
</dbReference>
<gene>
    <name evidence="3" type="ORF">N7541_000079</name>
    <name evidence="4" type="ORF">N7541_000109</name>
</gene>
<dbReference type="AlphaFoldDB" id="A0A9W9RTG5"/>
<protein>
    <submittedName>
        <fullName evidence="3">Uncharacterized protein</fullName>
    </submittedName>
</protein>
<feature type="region of interest" description="Disordered" evidence="2">
    <location>
        <begin position="92"/>
        <end position="117"/>
    </location>
</feature>
<feature type="coiled-coil region" evidence="1">
    <location>
        <begin position="121"/>
        <end position="176"/>
    </location>
</feature>
<keyword evidence="1" id="KW-0175">Coiled coil</keyword>
<feature type="compositionally biased region" description="Basic and acidic residues" evidence="2">
    <location>
        <begin position="204"/>
        <end position="218"/>
    </location>
</feature>
<sequence length="218" mass="24240">MAFKSNETRAAMRQQCREALSAHIHNRLGLDVAPSQVRLQPPVEDGYAWSVTESKKSLLQSSLSNGTVGLFRAICEELGRSLEAVTPQTLHDSALGRDDDPGEDEDVRAQQDEDGSFTAKIRQLEGANRELGVELDRTRARLDDAHSKSDRFQEKSRRLRAEVEASSLRASRLEAELTRVRAGVTEAMKALQSHGNYNSSSPVGERDRNQERSREVAP</sequence>
<dbReference type="EMBL" id="JAPZBR010000001">
    <property type="protein sequence ID" value="KAJ5366168.1"/>
    <property type="molecule type" value="Genomic_DNA"/>
</dbReference>
<dbReference type="EMBL" id="JAPZBR010000001">
    <property type="protein sequence ID" value="KAJ5366138.1"/>
    <property type="molecule type" value="Genomic_DNA"/>
</dbReference>
<evidence type="ECO:0000256" key="2">
    <source>
        <dbReference type="SAM" id="MobiDB-lite"/>
    </source>
</evidence>
<comment type="caution">
    <text evidence="3">The sequence shown here is derived from an EMBL/GenBank/DDBJ whole genome shotgun (WGS) entry which is preliminary data.</text>
</comment>
<proteinExistence type="predicted"/>
<feature type="compositionally biased region" description="Polar residues" evidence="2">
    <location>
        <begin position="193"/>
        <end position="202"/>
    </location>
</feature>
<evidence type="ECO:0000313" key="3">
    <source>
        <dbReference type="EMBL" id="KAJ5366138.1"/>
    </source>
</evidence>
<organism evidence="3 5">
    <name type="scientific">Penicillium brevicompactum</name>
    <dbReference type="NCBI Taxonomy" id="5074"/>
    <lineage>
        <taxon>Eukaryota</taxon>
        <taxon>Fungi</taxon>
        <taxon>Dikarya</taxon>
        <taxon>Ascomycota</taxon>
        <taxon>Pezizomycotina</taxon>
        <taxon>Eurotiomycetes</taxon>
        <taxon>Eurotiomycetidae</taxon>
        <taxon>Eurotiales</taxon>
        <taxon>Aspergillaceae</taxon>
        <taxon>Penicillium</taxon>
    </lineage>
</organism>
<evidence type="ECO:0000313" key="5">
    <source>
        <dbReference type="Proteomes" id="UP001148299"/>
    </source>
</evidence>
<reference evidence="3" key="2">
    <citation type="journal article" date="2023" name="IMA Fungus">
        <title>Comparative genomic study of the Penicillium genus elucidates a diverse pangenome and 15 lateral gene transfer events.</title>
        <authorList>
            <person name="Petersen C."/>
            <person name="Sorensen T."/>
            <person name="Nielsen M.R."/>
            <person name="Sondergaard T.E."/>
            <person name="Sorensen J.L."/>
            <person name="Fitzpatrick D.A."/>
            <person name="Frisvad J.C."/>
            <person name="Nielsen K.L."/>
        </authorList>
    </citation>
    <scope>NUCLEOTIDE SEQUENCE</scope>
    <source>
        <strain evidence="3">IBT 35675</strain>
    </source>
</reference>
<keyword evidence="5" id="KW-1185">Reference proteome</keyword>
<feature type="region of interest" description="Disordered" evidence="2">
    <location>
        <begin position="187"/>
        <end position="218"/>
    </location>
</feature>